<name>A0A8J2W173_9CRUS</name>
<organism evidence="1 2">
    <name type="scientific">Daphnia galeata</name>
    <dbReference type="NCBI Taxonomy" id="27404"/>
    <lineage>
        <taxon>Eukaryota</taxon>
        <taxon>Metazoa</taxon>
        <taxon>Ecdysozoa</taxon>
        <taxon>Arthropoda</taxon>
        <taxon>Crustacea</taxon>
        <taxon>Branchiopoda</taxon>
        <taxon>Diplostraca</taxon>
        <taxon>Cladocera</taxon>
        <taxon>Anomopoda</taxon>
        <taxon>Daphniidae</taxon>
        <taxon>Daphnia</taxon>
    </lineage>
</organism>
<comment type="caution">
    <text evidence="1">The sequence shown here is derived from an EMBL/GenBank/DDBJ whole genome shotgun (WGS) entry which is preliminary data.</text>
</comment>
<sequence length="65" mass="7309">MRQAHAVHYEPVVFTVGPLNKLLFRTSLTPLGPFCKISLNLTLRGVTNDQTDPSIDILGVHQYQF</sequence>
<dbReference type="OrthoDB" id="1911237at2759"/>
<dbReference type="AlphaFoldDB" id="A0A8J2W173"/>
<dbReference type="Gene3D" id="3.65.10.20">
    <property type="entry name" value="RNA 3'-terminal phosphate cyclase domain"/>
    <property type="match status" value="1"/>
</dbReference>
<dbReference type="EMBL" id="CAKKLH010000046">
    <property type="protein sequence ID" value="CAH0100796.1"/>
    <property type="molecule type" value="Genomic_DNA"/>
</dbReference>
<dbReference type="InterPro" id="IPR013792">
    <property type="entry name" value="RNA3'P_cycl/enolpyr_Trfase_a/b"/>
</dbReference>
<dbReference type="SUPFAM" id="SSF55205">
    <property type="entry name" value="EPT/RTPC-like"/>
    <property type="match status" value="1"/>
</dbReference>
<keyword evidence="2" id="KW-1185">Reference proteome</keyword>
<reference evidence="1" key="1">
    <citation type="submission" date="2021-11" db="EMBL/GenBank/DDBJ databases">
        <authorList>
            <person name="Schell T."/>
        </authorList>
    </citation>
    <scope>NUCLEOTIDE SEQUENCE</scope>
    <source>
        <strain evidence="1">M5</strain>
    </source>
</reference>
<evidence type="ECO:0000313" key="1">
    <source>
        <dbReference type="EMBL" id="CAH0100796.1"/>
    </source>
</evidence>
<accession>A0A8J2W173</accession>
<gene>
    <name evidence="1" type="ORF">DGAL_LOCUS3084</name>
</gene>
<dbReference type="InterPro" id="IPR037136">
    <property type="entry name" value="RNA3'_phos_cyclase_dom_sf"/>
</dbReference>
<evidence type="ECO:0000313" key="2">
    <source>
        <dbReference type="Proteomes" id="UP000789390"/>
    </source>
</evidence>
<dbReference type="GO" id="GO:0003824">
    <property type="term" value="F:catalytic activity"/>
    <property type="evidence" value="ECO:0007669"/>
    <property type="project" value="InterPro"/>
</dbReference>
<protein>
    <submittedName>
        <fullName evidence="1">Uncharacterized protein</fullName>
    </submittedName>
</protein>
<dbReference type="Proteomes" id="UP000789390">
    <property type="component" value="Unassembled WGS sequence"/>
</dbReference>
<proteinExistence type="predicted"/>